<dbReference type="RefSeq" id="XP_012770593.1">
    <property type="nucleotide sequence ID" value="XM_012915139.1"/>
</dbReference>
<name>A0A061BJK6_BABBI</name>
<feature type="transmembrane region" description="Helical" evidence="2">
    <location>
        <begin position="1888"/>
        <end position="1911"/>
    </location>
</feature>
<dbReference type="PANTHER" id="PTHR18976">
    <property type="entry name" value="APOLIPOPROTEIN"/>
    <property type="match status" value="1"/>
</dbReference>
<gene>
    <name evidence="3" type="ORF">BBBOND_0003040</name>
</gene>
<dbReference type="PANTHER" id="PTHR18976:SF34">
    <property type="entry name" value="LIPID-BINDING PROTEIN"/>
    <property type="match status" value="1"/>
</dbReference>
<keyword evidence="2" id="KW-0812">Transmembrane</keyword>
<dbReference type="InterPro" id="IPR050163">
    <property type="entry name" value="Apolipoprotein_A1/A4/E"/>
</dbReference>
<feature type="coiled-coil region" evidence="1">
    <location>
        <begin position="11"/>
        <end position="128"/>
    </location>
</feature>
<organism evidence="3">
    <name type="scientific">Babesia bigemina</name>
    <dbReference type="NCBI Taxonomy" id="5866"/>
    <lineage>
        <taxon>Eukaryota</taxon>
        <taxon>Sar</taxon>
        <taxon>Alveolata</taxon>
        <taxon>Apicomplexa</taxon>
        <taxon>Aconoidasida</taxon>
        <taxon>Piroplasmida</taxon>
        <taxon>Babesiidae</taxon>
        <taxon>Babesia</taxon>
    </lineage>
</organism>
<evidence type="ECO:0000256" key="2">
    <source>
        <dbReference type="SAM" id="Phobius"/>
    </source>
</evidence>
<evidence type="ECO:0000256" key="1">
    <source>
        <dbReference type="SAM" id="Coils"/>
    </source>
</evidence>
<reference evidence="3" key="1">
    <citation type="journal article" date="2014" name="Nucleic Acids Res.">
        <title>The evolutionary dynamics of variant antigen genes in Babesia reveal a history of genomic innovation underlying host-parasite interaction.</title>
        <authorList>
            <person name="Jackson A.P."/>
            <person name="Otto T.D."/>
            <person name="Darby A."/>
            <person name="Ramaprasad A."/>
            <person name="Xia D."/>
            <person name="Echaide I.E."/>
            <person name="Farber M."/>
            <person name="Gahlot S."/>
            <person name="Gamble J."/>
            <person name="Gupta D."/>
            <person name="Gupta Y."/>
            <person name="Jackson L."/>
            <person name="Malandrin L."/>
            <person name="Malas T.B."/>
            <person name="Moussa E."/>
            <person name="Nair M."/>
            <person name="Reid AJ."/>
            <person name="Sanders M."/>
            <person name="Sharma J."/>
            <person name="Tracey A."/>
            <person name="Quail M.A."/>
            <person name="Weir W."/>
            <person name="Wastling J.M."/>
            <person name="Hall N."/>
            <person name="Willadsen P."/>
            <person name="Lingelbach K."/>
            <person name="Shiels B."/>
            <person name="Tait A."/>
            <person name="Berriman M."/>
            <person name="Allred D.R."/>
            <person name="Pain A."/>
        </authorList>
    </citation>
    <scope>NUCLEOTIDE SEQUENCE</scope>
    <source>
        <strain evidence="3">Bond</strain>
    </source>
</reference>
<keyword evidence="2" id="KW-1133">Transmembrane helix</keyword>
<dbReference type="EMBL" id="LK055097">
    <property type="protein sequence ID" value="CDR71646.1"/>
    <property type="molecule type" value="Genomic_DNA"/>
</dbReference>
<dbReference type="VEuPathDB" id="PiroplasmaDB:BBBOND_0003040"/>
<protein>
    <recommendedName>
        <fullName evidence="4">C3H1-type domain-containing protein</fullName>
    </recommendedName>
</protein>
<evidence type="ECO:0008006" key="4">
    <source>
        <dbReference type="Google" id="ProtNLM"/>
    </source>
</evidence>
<keyword evidence="1" id="KW-0175">Coiled coil</keyword>
<sequence>MVIIKVLPTLKKLIEEAIKKAETSLNTREQQLQCPTTSASGSVASYCQSQETAIQKANEQLKTLESNNPNDSKKQIDELNAKIEKLKAAKNDCAKTHHLPEEERQKGLAEVKQQMKIVEKLKKFATELGENDNILTHLCDGLEKFLGFNSESKGYTGQGIVYSDLDRLCDGVMGFLSGVLGNIKEHLGQHKDTLNDAIDILNTNKHLGKKGFNAAIGEVVEGVRKYNGFLKISNERVSDPIQALLTYLKTENNGEFITRFNDIQVDKVSDDTKQADPEVTKADNLVTQCLAKANEFNSKLDSSAPKNKRTQNAINDLNHKLRERVHSVRETVKYETDRLTTLSRKEKENYDAIVKMVKKVEEIKTCVKSKITDDITKLVTKLKKDVQNILNTLESISKVLAQYVKDFDWWMKETDDVIRLAEEKVEKILEEVYKDSEKKKAVSAAANMIRQHAFSLREAGDNAKTKVAETVKLALQQVKSMDEALKTDLFTVKGQIKKAVMALGKTLEGNVRDGLWMIESAITGPLGDILRDSGQIFDKFQSTKYALQMATGQVLQDIRNLVNISRFDHIMNIQNSKITAPLLTAIGRNRQNPFQPLTDYFSKLDGVVMQRVKEAIDKIGSGIRVGDIGNVTVLQSRLKTAKLGETLRALQSIAEEAESSDLPDASKIRIEGLGTMKDIVKLDLNSHTSKLSEIITKVNSNGMSPSEKLTKTDMEAILSDLGNIAKTVSEHSHNVLDKVMAKIESRVASEVKGVAVAIQEKLGAIHSGLESSHADVSLNGSSNLSGLQHLLNDFGTSINQRISELKDHVIPQAFKKDPLGGPGSTTYIFGSDFMTAFHNTYKNNFETGDVKINGGTGKKNVLDEEIGVDHMPHGGGLSKKVSDLDVNKFSNYNSQVKQESLPLSDNDPNQLEGQLPQAISAIKTQVEGALTSITTLDNDAQKQLDAVNARLDELCKAVTDAAEKGPETAKGRLTELKRRIGKTVSGSEHSLMALNAKLHKLQDVDLQHVIRSAERFLKPEADKAAAHVIDDLTKEVDDKLTEAKKELTKQANTHYVTTMHYLLEQFADKVRGQLDELPEAIEEDKHTAFKGFMEALFGHNGHELTGSNIKLLSGILNDVPTKPTDYKENFAILANNFQSFWQPLKTYLDEDLKREYAEEMKRKTPPVTIGEGDKHPYAEQLEHVKDKLNILLTQLQNSGNFTHSVAHNLGILNNAHDNLVPTNFSSPCNTLLDALKSGIKALVGELSKTYLNAYDGASDGMILVDARSDKVTDDGKKCAKVCLSLLSILYSEFKTILKYCVARCKSDQINIHTELGKYFATQGYKVTEDGKKHWELQDSKGMTGLFICKRMFGKDERHVYYIDKSKQNALDKLHDCLQIYYQVSHVATFSARKRPCNIFEMLCWVSGLPCNNVFDEMLHETVSELFVDPTKQPEDADGIPVTYISDEPLPAYPQYIALDNTQRAVKRLCSRSHDILTTIAGTGDAHSMYAVDYSTNSLNFHYPSRGEDCLQMLLDILRRLLPSLKFLHTQCGLSAAYHGWYGCQYGRGVKHSNWQCREHPAEESTDCLPRSPLMSYLRDCLPGCLPHQLVSAGCKSECKTCPKSLPGAPCITPLGFRGFSGSTKTGKDICTVLTKFFDNSNINALLGLMPKPPSTLPEHFQFALTLSSMLDNANAASDEVSSAFVSKTKALSIELYKETSKLTGALQNAYRNQTGHNTPAHSKSTEADLWSLSRESCDLPNDRDIHCAPYLCSTSSDAYTYLAKKHAALYLSWAVYLPWTFYSYLKSLLEAFQQIDCGGSGCTKCSCKPGKHGVEYSCKCNALISCRGVMTTFYQYGFTFGNAKTLYGTNSKFCLSFHTQLSNLLKSQYFTKLFEECDNFIWRIREPFTYMVVALWSLSLFYLICVMVGRLDVLHIRSHLRIPSSHKITAQSLLAAAQVGRLAKISYLQP</sequence>
<proteinExistence type="predicted"/>
<evidence type="ECO:0000313" key="3">
    <source>
        <dbReference type="EMBL" id="CDR71646.1"/>
    </source>
</evidence>
<keyword evidence="2" id="KW-0472">Membrane</keyword>
<dbReference type="SUPFAM" id="SSF58104">
    <property type="entry name" value="Methyl-accepting chemotaxis protein (MCP) signaling domain"/>
    <property type="match status" value="1"/>
</dbReference>
<dbReference type="KEGG" id="bbig:BBBOND_0003040"/>
<accession>A0A061BJK6</accession>
<reference evidence="3" key="2">
    <citation type="submission" date="2014-06" db="EMBL/GenBank/DDBJ databases">
        <authorList>
            <person name="Aslett M."/>
            <person name="De Silva Nishadi"/>
        </authorList>
    </citation>
    <scope>NUCLEOTIDE SEQUENCE</scope>
    <source>
        <strain evidence="3">Bond</strain>
    </source>
</reference>
<dbReference type="GeneID" id="24561869"/>